<evidence type="ECO:0000313" key="1">
    <source>
        <dbReference type="EMBL" id="VYS52401.1"/>
    </source>
</evidence>
<gene>
    <name evidence="1" type="ORF">AN1_LOCUS7863</name>
</gene>
<reference evidence="1 2" key="1">
    <citation type="submission" date="2019-11" db="EMBL/GenBank/DDBJ databases">
        <authorList>
            <person name="Jiao W.-B."/>
            <person name="Schneeberger K."/>
        </authorList>
    </citation>
    <scope>NUCLEOTIDE SEQUENCE [LARGE SCALE GENOMIC DNA]</scope>
    <source>
        <strain evidence="2">cv. An-1</strain>
    </source>
</reference>
<accession>A0A654F3T8</accession>
<dbReference type="Proteomes" id="UP000426265">
    <property type="component" value="Unassembled WGS sequence"/>
</dbReference>
<evidence type="ECO:0000313" key="2">
    <source>
        <dbReference type="Proteomes" id="UP000426265"/>
    </source>
</evidence>
<organism evidence="1 2">
    <name type="scientific">Arabidopsis thaliana</name>
    <name type="common">Mouse-ear cress</name>
    <dbReference type="NCBI Taxonomy" id="3702"/>
    <lineage>
        <taxon>Eukaryota</taxon>
        <taxon>Viridiplantae</taxon>
        <taxon>Streptophyta</taxon>
        <taxon>Embryophyta</taxon>
        <taxon>Tracheophyta</taxon>
        <taxon>Spermatophyta</taxon>
        <taxon>Magnoliopsida</taxon>
        <taxon>eudicotyledons</taxon>
        <taxon>Gunneridae</taxon>
        <taxon>Pentapetalae</taxon>
        <taxon>rosids</taxon>
        <taxon>malvids</taxon>
        <taxon>Brassicales</taxon>
        <taxon>Brassicaceae</taxon>
        <taxon>Camelineae</taxon>
        <taxon>Arabidopsis</taxon>
    </lineage>
</organism>
<protein>
    <submittedName>
        <fullName evidence="1">Uncharacterized protein</fullName>
    </submittedName>
</protein>
<sequence length="66" mass="7629">MLPYRLTKCREPRRYTAFEGDNTVAKNVFKSTKSNQDLPHLITLVKVFGEDIIITFSQSRHAKTDT</sequence>
<dbReference type="EMBL" id="CACRSJ010000105">
    <property type="protein sequence ID" value="VYS52401.1"/>
    <property type="molecule type" value="Genomic_DNA"/>
</dbReference>
<dbReference type="AlphaFoldDB" id="A0A654F3T8"/>
<name>A0A654F3T8_ARATH</name>
<proteinExistence type="predicted"/>